<dbReference type="AlphaFoldDB" id="A0A413PE62"/>
<name>A0A413PE62_9FIRM</name>
<sequence>MLSKHRKFMHNHENNTNILTLNMQNNIIQTNEIGYIRRDKISKRILQYQILRRGQVYLRQQSPEY</sequence>
<evidence type="ECO:0000313" key="2">
    <source>
        <dbReference type="Proteomes" id="UP000283431"/>
    </source>
</evidence>
<protein>
    <submittedName>
        <fullName evidence="1">Uncharacterized protein</fullName>
    </submittedName>
</protein>
<accession>A0A413PE62</accession>
<comment type="caution">
    <text evidence="1">The sequence shown here is derived from an EMBL/GenBank/DDBJ whole genome shotgun (WGS) entry which is preliminary data.</text>
</comment>
<dbReference type="EMBL" id="QSEN01000024">
    <property type="protein sequence ID" value="RGZ74338.1"/>
    <property type="molecule type" value="Genomic_DNA"/>
</dbReference>
<evidence type="ECO:0000313" key="1">
    <source>
        <dbReference type="EMBL" id="RGZ74338.1"/>
    </source>
</evidence>
<gene>
    <name evidence="1" type="ORF">DW975_11620</name>
</gene>
<dbReference type="Proteomes" id="UP000283431">
    <property type="component" value="Unassembled WGS sequence"/>
</dbReference>
<organism evidence="1 2">
    <name type="scientific">Agathobacter rectalis</name>
    <dbReference type="NCBI Taxonomy" id="39491"/>
    <lineage>
        <taxon>Bacteria</taxon>
        <taxon>Bacillati</taxon>
        <taxon>Bacillota</taxon>
        <taxon>Clostridia</taxon>
        <taxon>Lachnospirales</taxon>
        <taxon>Lachnospiraceae</taxon>
        <taxon>Agathobacter</taxon>
    </lineage>
</organism>
<proteinExistence type="predicted"/>
<reference evidence="1 2" key="1">
    <citation type="submission" date="2018-08" db="EMBL/GenBank/DDBJ databases">
        <title>A genome reference for cultivated species of the human gut microbiota.</title>
        <authorList>
            <person name="Zou Y."/>
            <person name="Xue W."/>
            <person name="Luo G."/>
        </authorList>
    </citation>
    <scope>NUCLEOTIDE SEQUENCE [LARGE SCALE GENOMIC DNA]</scope>
    <source>
        <strain evidence="1 2">AM48-7</strain>
    </source>
</reference>